<gene>
    <name evidence="3" type="ORF">ZT3D7_G405</name>
</gene>
<dbReference type="EMBL" id="LT853692">
    <property type="protein sequence ID" value="SMQ45261.1"/>
    <property type="molecule type" value="Genomic_DNA"/>
</dbReference>
<feature type="domain" description="DUF6589" evidence="2">
    <location>
        <begin position="136"/>
        <end position="316"/>
    </location>
</feature>
<dbReference type="AlphaFoldDB" id="A0A1X7RDH0"/>
<evidence type="ECO:0000256" key="1">
    <source>
        <dbReference type="SAM" id="MobiDB-lite"/>
    </source>
</evidence>
<dbReference type="Pfam" id="PF20231">
    <property type="entry name" value="DUF6589"/>
    <property type="match status" value="1"/>
</dbReference>
<reference evidence="3 4" key="1">
    <citation type="submission" date="2016-06" db="EMBL/GenBank/DDBJ databases">
        <authorList>
            <person name="Kjaerup R.B."/>
            <person name="Dalgaard T.S."/>
            <person name="Juul-Madsen H.R."/>
        </authorList>
    </citation>
    <scope>NUCLEOTIDE SEQUENCE [LARGE SCALE GENOMIC DNA]</scope>
</reference>
<proteinExistence type="predicted"/>
<feature type="region of interest" description="Disordered" evidence="1">
    <location>
        <begin position="28"/>
        <end position="117"/>
    </location>
</feature>
<organism evidence="3 4">
    <name type="scientific">Zymoseptoria tritici (strain ST99CH_3D7)</name>
    <dbReference type="NCBI Taxonomy" id="1276538"/>
    <lineage>
        <taxon>Eukaryota</taxon>
        <taxon>Fungi</taxon>
        <taxon>Dikarya</taxon>
        <taxon>Ascomycota</taxon>
        <taxon>Pezizomycotina</taxon>
        <taxon>Dothideomycetes</taxon>
        <taxon>Dothideomycetidae</taxon>
        <taxon>Mycosphaerellales</taxon>
        <taxon>Mycosphaerellaceae</taxon>
        <taxon>Zymoseptoria</taxon>
    </lineage>
</organism>
<evidence type="ECO:0000313" key="3">
    <source>
        <dbReference type="EMBL" id="SMQ45261.1"/>
    </source>
</evidence>
<feature type="compositionally biased region" description="Low complexity" evidence="1">
    <location>
        <begin position="32"/>
        <end position="82"/>
    </location>
</feature>
<sequence length="317" mass="35912">MNLIYEQEGTTEGTYNVMENILEEQLKLREFSQYQPPTSQSCPPSSQYQPPTSQSQPPSSQYQPPTSQSQPPSLQYQPPTSQNRLPTLQNPPPTGRDQPPSTRNRPPTDGERAEDDILRVRRLVEDFTGSAYDPSSFDARVLAFVYEEIDPVVPKRHVISNYIQALSADGFMGLVGKVYEKVFSPSARRLEPDAIEADTQKAKNSYSSKKQQGKKAKATEKAAARIDGNEERRNHVRFLHVVETYYMLSRAVKYADIGLLRRVVNRCILIFHARSHKNYAFIMLWMKWLTDSEALDPVLQRAMLANGFVNIAGAEDS</sequence>
<feature type="region of interest" description="Disordered" evidence="1">
    <location>
        <begin position="194"/>
        <end position="225"/>
    </location>
</feature>
<dbReference type="Proteomes" id="UP000215127">
    <property type="component" value="Chromosome 1"/>
</dbReference>
<name>A0A1X7RDH0_ZYMT9</name>
<evidence type="ECO:0000259" key="2">
    <source>
        <dbReference type="Pfam" id="PF20231"/>
    </source>
</evidence>
<dbReference type="InterPro" id="IPR046496">
    <property type="entry name" value="DUF6589"/>
</dbReference>
<keyword evidence="4" id="KW-1185">Reference proteome</keyword>
<evidence type="ECO:0000313" key="4">
    <source>
        <dbReference type="Proteomes" id="UP000215127"/>
    </source>
</evidence>
<protein>
    <recommendedName>
        <fullName evidence="2">DUF6589 domain-containing protein</fullName>
    </recommendedName>
</protein>
<accession>A0A1X7RDH0</accession>
<feature type="compositionally biased region" description="Basic and acidic residues" evidence="1">
    <location>
        <begin position="106"/>
        <end position="117"/>
    </location>
</feature>